<sequence length="387" mass="40824">MKTVSVLALVSLFPGMAWAEADAQGLADALKHQFSKNGATLTIGSATADGDDVVLSDITMKPGEAEPAKLEELRLQDVSESDNGYRIGKIEAPEFSMTKEGKTLDFGGAAVTGIQVPKESETDPVRNISVLVEGMTVGPVSVSEGDAVLFKMDGIVYTSSPYEPGQAIDSEMEMTGVEADMTKLPDPKARAVMQQLGYDMLSGGMSMKGSWNPSDGQMTISEWILDVTDAAALNLSIDLSGLTSEFMQQVQEIAAKQESGEMNEQAMGFAMMGLMQQLSFNGAEIALQDASLTGRVLDFVAAQQGAKRQDIVNMAKGMTPLLLAQLQNPGFAKMVSEAVNTYLDDPQSLTVTAAPDAPVPAPQIMGAAMGAPQTIPDILGVTVTANE</sequence>
<organism evidence="2 3">
    <name type="scientific">Zhengella mangrovi</name>
    <dbReference type="NCBI Taxonomy" id="1982044"/>
    <lineage>
        <taxon>Bacteria</taxon>
        <taxon>Pseudomonadati</taxon>
        <taxon>Pseudomonadota</taxon>
        <taxon>Alphaproteobacteria</taxon>
        <taxon>Hyphomicrobiales</taxon>
        <taxon>Notoacmeibacteraceae</taxon>
        <taxon>Zhengella</taxon>
    </lineage>
</organism>
<evidence type="ECO:0000256" key="1">
    <source>
        <dbReference type="SAM" id="SignalP"/>
    </source>
</evidence>
<dbReference type="EMBL" id="PDVP01000006">
    <property type="protein sequence ID" value="PHP66912.1"/>
    <property type="molecule type" value="Genomic_DNA"/>
</dbReference>
<evidence type="ECO:0000313" key="2">
    <source>
        <dbReference type="EMBL" id="PHP66912.1"/>
    </source>
</evidence>
<reference evidence="2 3" key="1">
    <citation type="submission" date="2017-10" db="EMBL/GenBank/DDBJ databases">
        <title>Sedimentibacterium mangrovi gen. nov., sp. nov., a novel member of family Phyllobacteriacea isolated from mangrove sediment.</title>
        <authorList>
            <person name="Liao H."/>
            <person name="Tian Y."/>
        </authorList>
    </citation>
    <scope>NUCLEOTIDE SEQUENCE [LARGE SCALE GENOMIC DNA]</scope>
    <source>
        <strain evidence="2 3">X9-2-2</strain>
    </source>
</reference>
<dbReference type="Proteomes" id="UP000221168">
    <property type="component" value="Unassembled WGS sequence"/>
</dbReference>
<evidence type="ECO:0008006" key="4">
    <source>
        <dbReference type="Google" id="ProtNLM"/>
    </source>
</evidence>
<gene>
    <name evidence="2" type="ORF">CSC94_12505</name>
</gene>
<evidence type="ECO:0000313" key="3">
    <source>
        <dbReference type="Proteomes" id="UP000221168"/>
    </source>
</evidence>
<accession>A0A2G1QN33</accession>
<keyword evidence="3" id="KW-1185">Reference proteome</keyword>
<protein>
    <recommendedName>
        <fullName evidence="4">DUF945 domain-containing protein</fullName>
    </recommendedName>
</protein>
<name>A0A2G1QN33_9HYPH</name>
<feature type="chain" id="PRO_5013753511" description="DUF945 domain-containing protein" evidence="1">
    <location>
        <begin position="20"/>
        <end position="387"/>
    </location>
</feature>
<feature type="signal peptide" evidence="1">
    <location>
        <begin position="1"/>
        <end position="19"/>
    </location>
</feature>
<keyword evidence="1" id="KW-0732">Signal</keyword>
<proteinExistence type="predicted"/>
<dbReference type="AlphaFoldDB" id="A0A2G1QN33"/>
<comment type="caution">
    <text evidence="2">The sequence shown here is derived from an EMBL/GenBank/DDBJ whole genome shotgun (WGS) entry which is preliminary data.</text>
</comment>